<dbReference type="AlphaFoldDB" id="A0A0K6HC47"/>
<keyword evidence="1" id="KW-0732">Signal</keyword>
<keyword evidence="3" id="KW-1185">Reference proteome</keyword>
<dbReference type="EMBL" id="CYHB01000010">
    <property type="protein sequence ID" value="CUA88452.1"/>
    <property type="molecule type" value="Genomic_DNA"/>
</dbReference>
<proteinExistence type="predicted"/>
<evidence type="ECO:0000256" key="1">
    <source>
        <dbReference type="SAM" id="SignalP"/>
    </source>
</evidence>
<protein>
    <recommendedName>
        <fullName evidence="4">Lipoprotein</fullName>
    </recommendedName>
</protein>
<evidence type="ECO:0008006" key="4">
    <source>
        <dbReference type="Google" id="ProtNLM"/>
    </source>
</evidence>
<feature type="signal peptide" evidence="1">
    <location>
        <begin position="1"/>
        <end position="25"/>
    </location>
</feature>
<reference evidence="3" key="1">
    <citation type="submission" date="2015-08" db="EMBL/GenBank/DDBJ databases">
        <authorList>
            <person name="Varghese N."/>
        </authorList>
    </citation>
    <scope>NUCLEOTIDE SEQUENCE [LARGE SCALE GENOMIC DNA]</scope>
    <source>
        <strain evidence="3">DSM 27808</strain>
    </source>
</reference>
<dbReference type="OrthoDB" id="6227696at2"/>
<organism evidence="2 3">
    <name type="scientific">Pseudidiomarina woesei</name>
    <dbReference type="NCBI Taxonomy" id="1381080"/>
    <lineage>
        <taxon>Bacteria</taxon>
        <taxon>Pseudomonadati</taxon>
        <taxon>Pseudomonadota</taxon>
        <taxon>Gammaproteobacteria</taxon>
        <taxon>Alteromonadales</taxon>
        <taxon>Idiomarinaceae</taxon>
        <taxon>Pseudidiomarina</taxon>
    </lineage>
</organism>
<dbReference type="Proteomes" id="UP000182598">
    <property type="component" value="Unassembled WGS sequence"/>
</dbReference>
<dbReference type="RefSeq" id="WP_055439838.1">
    <property type="nucleotide sequence ID" value="NZ_CYHB01000010.1"/>
</dbReference>
<feature type="chain" id="PRO_5005503824" description="Lipoprotein" evidence="1">
    <location>
        <begin position="26"/>
        <end position="131"/>
    </location>
</feature>
<evidence type="ECO:0000313" key="3">
    <source>
        <dbReference type="Proteomes" id="UP000182598"/>
    </source>
</evidence>
<evidence type="ECO:0000313" key="2">
    <source>
        <dbReference type="EMBL" id="CUA88452.1"/>
    </source>
</evidence>
<sequence>MKYKITLLIALIFTLSACTTGQLYYQDQAGNRVMGCNVEFVGMPSVDKFAVEYALSHCAKKAAEKGYRLDKEQAYLLELDLTIPEAPNAQSWNHELAEREYEKGNLSKKEYGYIVAYIDMGLATAGRPSPD</sequence>
<name>A0A0K6HC47_9GAMM</name>
<accession>A0A0K6HC47</accession>
<dbReference type="PROSITE" id="PS51257">
    <property type="entry name" value="PROKAR_LIPOPROTEIN"/>
    <property type="match status" value="1"/>
</dbReference>
<gene>
    <name evidence="2" type="ORF">Ga0061064_2204</name>
</gene>